<evidence type="ECO:0000313" key="5">
    <source>
        <dbReference type="Proteomes" id="UP001642409"/>
    </source>
</evidence>
<evidence type="ECO:0000313" key="3">
    <source>
        <dbReference type="EMBL" id="CAI9929210.1"/>
    </source>
</evidence>
<dbReference type="InterPro" id="IPR002048">
    <property type="entry name" value="EF_hand_dom"/>
</dbReference>
<dbReference type="InterPro" id="IPR011992">
    <property type="entry name" value="EF-hand-dom_pair"/>
</dbReference>
<dbReference type="Gene3D" id="1.10.238.10">
    <property type="entry name" value="EF-hand"/>
    <property type="match status" value="2"/>
</dbReference>
<proteinExistence type="predicted"/>
<gene>
    <name evidence="3" type="ORF">HINF_LOCUS16855</name>
    <name evidence="4" type="ORF">HINF_LOCUS77031</name>
</gene>
<evidence type="ECO:0000256" key="1">
    <source>
        <dbReference type="ARBA" id="ARBA00022837"/>
    </source>
</evidence>
<dbReference type="AlphaFoldDB" id="A0AA86P1V9"/>
<keyword evidence="5" id="KW-1185">Reference proteome</keyword>
<reference evidence="4 5" key="2">
    <citation type="submission" date="2024-07" db="EMBL/GenBank/DDBJ databases">
        <authorList>
            <person name="Akdeniz Z."/>
        </authorList>
    </citation>
    <scope>NUCLEOTIDE SEQUENCE [LARGE SCALE GENOMIC DNA]</scope>
</reference>
<dbReference type="Pfam" id="PF13833">
    <property type="entry name" value="EF-hand_8"/>
    <property type="match status" value="1"/>
</dbReference>
<keyword evidence="1" id="KW-0106">Calcium</keyword>
<dbReference type="PROSITE" id="PS50222">
    <property type="entry name" value="EF_HAND_2"/>
    <property type="match status" value="1"/>
</dbReference>
<dbReference type="PROSITE" id="PS00018">
    <property type="entry name" value="EF_HAND_1"/>
    <property type="match status" value="1"/>
</dbReference>
<organism evidence="3">
    <name type="scientific">Hexamita inflata</name>
    <dbReference type="NCBI Taxonomy" id="28002"/>
    <lineage>
        <taxon>Eukaryota</taxon>
        <taxon>Metamonada</taxon>
        <taxon>Diplomonadida</taxon>
        <taxon>Hexamitidae</taxon>
        <taxon>Hexamitinae</taxon>
        <taxon>Hexamita</taxon>
    </lineage>
</organism>
<feature type="domain" description="EF-hand" evidence="2">
    <location>
        <begin position="40"/>
        <end position="75"/>
    </location>
</feature>
<dbReference type="EMBL" id="CATOUU010000426">
    <property type="protein sequence ID" value="CAI9929210.1"/>
    <property type="molecule type" value="Genomic_DNA"/>
</dbReference>
<evidence type="ECO:0000259" key="2">
    <source>
        <dbReference type="PROSITE" id="PS50222"/>
    </source>
</evidence>
<dbReference type="Proteomes" id="UP001642409">
    <property type="component" value="Unassembled WGS sequence"/>
</dbReference>
<sequence length="188" mass="21847">MNVNLYKYEQVFQNLDRENLGYVTLKQLYFALNTQLKISMDMKTLEVMMTLVDDNNDGVMQEDEFCHFIYICENADFNDTKSILFFAADDDYSGSIDKFELLKITKKLKLNLNQNQVFKTVQEVGDNDDGSLSYNSFIKVMNEMIPQKQTDEPQMKPQTEQGVSKQKKTLVKCQNQKILLKNATISFI</sequence>
<evidence type="ECO:0000313" key="4">
    <source>
        <dbReference type="EMBL" id="CAL6112421.1"/>
    </source>
</evidence>
<dbReference type="EMBL" id="CAXDID020000738">
    <property type="protein sequence ID" value="CAL6112421.1"/>
    <property type="molecule type" value="Genomic_DNA"/>
</dbReference>
<reference evidence="3" key="1">
    <citation type="submission" date="2023-06" db="EMBL/GenBank/DDBJ databases">
        <authorList>
            <person name="Kurt Z."/>
        </authorList>
    </citation>
    <scope>NUCLEOTIDE SEQUENCE</scope>
</reference>
<dbReference type="SUPFAM" id="SSF47473">
    <property type="entry name" value="EF-hand"/>
    <property type="match status" value="1"/>
</dbReference>
<name>A0AA86P1V9_9EUKA</name>
<accession>A0AA86P1V9</accession>
<dbReference type="GO" id="GO:0005509">
    <property type="term" value="F:calcium ion binding"/>
    <property type="evidence" value="ECO:0007669"/>
    <property type="project" value="InterPro"/>
</dbReference>
<protein>
    <submittedName>
        <fullName evidence="3">EF hand domain-containing protein</fullName>
    </submittedName>
    <submittedName>
        <fullName evidence="4">EF_hand domain-containing protein</fullName>
    </submittedName>
</protein>
<dbReference type="Pfam" id="PF13499">
    <property type="entry name" value="EF-hand_7"/>
    <property type="match status" value="1"/>
</dbReference>
<dbReference type="InterPro" id="IPR018247">
    <property type="entry name" value="EF_Hand_1_Ca_BS"/>
</dbReference>
<comment type="caution">
    <text evidence="3">The sequence shown here is derived from an EMBL/GenBank/DDBJ whole genome shotgun (WGS) entry which is preliminary data.</text>
</comment>